<keyword evidence="3 7" id="KW-0808">Transferase</keyword>
<keyword evidence="10" id="KW-1185">Reference proteome</keyword>
<sequence length="340" mass="38653">MHIDVFDFFSGCGGTSCGFRDAGFNIKMGLDVDHDSAETFRLNFPEAQFIETDIRTVHPSILDNLIDRSNPMLFSGCAPCQPFSKQNRQRQPNDKRLNLLDEFGRFVQHWLPDYVFIENVPGMQKKATKSETFSRFTQLLTTLGYSYQTKVVEAQWYGVPQKRSRLILLASLHQEIELPTPTHGKDGTPYSTTRDWISNLPEIKHGECDPTDSDHFSMQLSEINLERIQMTPEGGGREHWPDRLVLPCHRGYEGHIDVYGRLSWDKPAVGLTTKCISYSNGRFGHPTQDRALSLREAACLQTFPRTFRFVGSKSSRARQVGNAVPPLMAKRVGLSIKQQQ</sequence>
<comment type="similarity">
    <text evidence="7 8">Belongs to the class I-like SAM-binding methyltransferase superfamily. C5-methyltransferase family.</text>
</comment>
<dbReference type="GO" id="GO:0003677">
    <property type="term" value="F:DNA binding"/>
    <property type="evidence" value="ECO:0007669"/>
    <property type="project" value="TreeGrafter"/>
</dbReference>
<dbReference type="SUPFAM" id="SSF53335">
    <property type="entry name" value="S-adenosyl-L-methionine-dependent methyltransferases"/>
    <property type="match status" value="1"/>
</dbReference>
<protein>
    <recommendedName>
        <fullName evidence="1">DNA (cytosine-5-)-methyltransferase</fullName>
        <ecNumber evidence="1">2.1.1.37</ecNumber>
    </recommendedName>
</protein>
<dbReference type="Proteomes" id="UP000244052">
    <property type="component" value="Unassembled WGS sequence"/>
</dbReference>
<dbReference type="Gene3D" id="3.40.50.150">
    <property type="entry name" value="Vaccinia Virus protein VP39"/>
    <property type="match status" value="1"/>
</dbReference>
<dbReference type="InterPro" id="IPR031303">
    <property type="entry name" value="C5_meth_CS"/>
</dbReference>
<evidence type="ECO:0000256" key="3">
    <source>
        <dbReference type="ARBA" id="ARBA00022679"/>
    </source>
</evidence>
<dbReference type="InterPro" id="IPR001525">
    <property type="entry name" value="C5_MeTfrase"/>
</dbReference>
<evidence type="ECO:0000256" key="7">
    <source>
        <dbReference type="PROSITE-ProRule" id="PRU01016"/>
    </source>
</evidence>
<dbReference type="GO" id="GO:0003886">
    <property type="term" value="F:DNA (cytosine-5-)-methyltransferase activity"/>
    <property type="evidence" value="ECO:0007669"/>
    <property type="project" value="UniProtKB-EC"/>
</dbReference>
<proteinExistence type="inferred from homology"/>
<keyword evidence="2 7" id="KW-0489">Methyltransferase</keyword>
<dbReference type="InterPro" id="IPR029063">
    <property type="entry name" value="SAM-dependent_MTases_sf"/>
</dbReference>
<dbReference type="PRINTS" id="PR00105">
    <property type="entry name" value="C5METTRFRASE"/>
</dbReference>
<evidence type="ECO:0000313" key="9">
    <source>
        <dbReference type="EMBL" id="PTU80366.1"/>
    </source>
</evidence>
<evidence type="ECO:0000256" key="6">
    <source>
        <dbReference type="ARBA" id="ARBA00047422"/>
    </source>
</evidence>
<feature type="active site" evidence="7">
    <location>
        <position position="80"/>
    </location>
</feature>
<evidence type="ECO:0000256" key="8">
    <source>
        <dbReference type="RuleBase" id="RU000416"/>
    </source>
</evidence>
<gene>
    <name evidence="9" type="ORF">DBO86_03420</name>
</gene>
<dbReference type="Gene3D" id="3.90.120.10">
    <property type="entry name" value="DNA Methylase, subunit A, domain 2"/>
    <property type="match status" value="1"/>
</dbReference>
<dbReference type="Pfam" id="PF00145">
    <property type="entry name" value="DNA_methylase"/>
    <property type="match status" value="1"/>
</dbReference>
<evidence type="ECO:0000256" key="5">
    <source>
        <dbReference type="ARBA" id="ARBA00022747"/>
    </source>
</evidence>
<evidence type="ECO:0000256" key="1">
    <source>
        <dbReference type="ARBA" id="ARBA00011975"/>
    </source>
</evidence>
<dbReference type="NCBIfam" id="TIGR00675">
    <property type="entry name" value="dcm"/>
    <property type="match status" value="1"/>
</dbReference>
<comment type="catalytic activity">
    <reaction evidence="6">
        <text>a 2'-deoxycytidine in DNA + S-adenosyl-L-methionine = a 5-methyl-2'-deoxycytidine in DNA + S-adenosyl-L-homocysteine + H(+)</text>
        <dbReference type="Rhea" id="RHEA:13681"/>
        <dbReference type="Rhea" id="RHEA-COMP:11369"/>
        <dbReference type="Rhea" id="RHEA-COMP:11370"/>
        <dbReference type="ChEBI" id="CHEBI:15378"/>
        <dbReference type="ChEBI" id="CHEBI:57856"/>
        <dbReference type="ChEBI" id="CHEBI:59789"/>
        <dbReference type="ChEBI" id="CHEBI:85452"/>
        <dbReference type="ChEBI" id="CHEBI:85454"/>
        <dbReference type="EC" id="2.1.1.37"/>
    </reaction>
</comment>
<dbReference type="GO" id="GO:0009307">
    <property type="term" value="P:DNA restriction-modification system"/>
    <property type="evidence" value="ECO:0007669"/>
    <property type="project" value="UniProtKB-KW"/>
</dbReference>
<dbReference type="AlphaFoldDB" id="A0A2T5PRM2"/>
<dbReference type="GO" id="GO:0032259">
    <property type="term" value="P:methylation"/>
    <property type="evidence" value="ECO:0007669"/>
    <property type="project" value="UniProtKB-KW"/>
</dbReference>
<name>A0A2T5PRM2_ECTOL</name>
<organism evidence="9 10">
    <name type="scientific">Ectopseudomonas oleovorans</name>
    <name type="common">Pseudomonas oleovorans</name>
    <dbReference type="NCBI Taxonomy" id="301"/>
    <lineage>
        <taxon>Bacteria</taxon>
        <taxon>Pseudomonadati</taxon>
        <taxon>Pseudomonadota</taxon>
        <taxon>Gammaproteobacteria</taxon>
        <taxon>Pseudomonadales</taxon>
        <taxon>Pseudomonadaceae</taxon>
        <taxon>Ectopseudomonas</taxon>
    </lineage>
</organism>
<accession>A0A2T5PRM2</accession>
<keyword evidence="5" id="KW-0680">Restriction system</keyword>
<dbReference type="PANTHER" id="PTHR10629">
    <property type="entry name" value="CYTOSINE-SPECIFIC METHYLTRANSFERASE"/>
    <property type="match status" value="1"/>
</dbReference>
<dbReference type="PANTHER" id="PTHR10629:SF52">
    <property type="entry name" value="DNA (CYTOSINE-5)-METHYLTRANSFERASE 1"/>
    <property type="match status" value="1"/>
</dbReference>
<evidence type="ECO:0000256" key="4">
    <source>
        <dbReference type="ARBA" id="ARBA00022691"/>
    </source>
</evidence>
<reference evidence="9 10" key="1">
    <citation type="submission" date="2018-04" db="EMBL/GenBank/DDBJ databases">
        <title>Pseudomonas sp. nov., isolated from mangrove soil.</title>
        <authorList>
            <person name="Chen C."/>
        </authorList>
    </citation>
    <scope>NUCLEOTIDE SEQUENCE [LARGE SCALE GENOMIC DNA]</scope>
    <source>
        <strain evidence="9 10">JCM 14246</strain>
    </source>
</reference>
<dbReference type="RefSeq" id="WP_108232986.1">
    <property type="nucleotide sequence ID" value="NZ_QASO01000022.1"/>
</dbReference>
<dbReference type="PROSITE" id="PS00095">
    <property type="entry name" value="C5_MTASE_2"/>
    <property type="match status" value="1"/>
</dbReference>
<comment type="caution">
    <text evidence="9">The sequence shown here is derived from an EMBL/GenBank/DDBJ whole genome shotgun (WGS) entry which is preliminary data.</text>
</comment>
<evidence type="ECO:0000256" key="2">
    <source>
        <dbReference type="ARBA" id="ARBA00022603"/>
    </source>
</evidence>
<keyword evidence="4 7" id="KW-0949">S-adenosyl-L-methionine</keyword>
<dbReference type="EMBL" id="QASO01000022">
    <property type="protein sequence ID" value="PTU80366.1"/>
    <property type="molecule type" value="Genomic_DNA"/>
</dbReference>
<dbReference type="EC" id="2.1.1.37" evidence="1"/>
<dbReference type="PROSITE" id="PS51679">
    <property type="entry name" value="SAM_MT_C5"/>
    <property type="match status" value="1"/>
</dbReference>
<dbReference type="InterPro" id="IPR050390">
    <property type="entry name" value="C5-Methyltransferase"/>
</dbReference>
<dbReference type="GO" id="GO:0044027">
    <property type="term" value="P:negative regulation of gene expression via chromosomal CpG island methylation"/>
    <property type="evidence" value="ECO:0007669"/>
    <property type="project" value="TreeGrafter"/>
</dbReference>
<evidence type="ECO:0000313" key="10">
    <source>
        <dbReference type="Proteomes" id="UP000244052"/>
    </source>
</evidence>